<comment type="caution">
    <text evidence="3">The sequence shown here is derived from an EMBL/GenBank/DDBJ whole genome shotgun (WGS) entry which is preliminary data.</text>
</comment>
<dbReference type="Proteomes" id="UP001595530">
    <property type="component" value="Unassembled WGS sequence"/>
</dbReference>
<dbReference type="Pfam" id="PF00440">
    <property type="entry name" value="TetR_N"/>
    <property type="match status" value="1"/>
</dbReference>
<evidence type="ECO:0000313" key="3">
    <source>
        <dbReference type="EMBL" id="MFC3111350.1"/>
    </source>
</evidence>
<dbReference type="EMBL" id="JBHRTP010000111">
    <property type="protein sequence ID" value="MFC3111350.1"/>
    <property type="molecule type" value="Genomic_DNA"/>
</dbReference>
<evidence type="ECO:0000313" key="4">
    <source>
        <dbReference type="Proteomes" id="UP001595530"/>
    </source>
</evidence>
<dbReference type="Gene3D" id="1.10.357.10">
    <property type="entry name" value="Tetracycline Repressor, domain 2"/>
    <property type="match status" value="1"/>
</dbReference>
<name>A0ABV7F8V1_9BURK</name>
<dbReference type="Gene3D" id="1.10.10.60">
    <property type="entry name" value="Homeodomain-like"/>
    <property type="match status" value="1"/>
</dbReference>
<accession>A0ABV7F8V1</accession>
<keyword evidence="1" id="KW-0238">DNA-binding</keyword>
<sequence length="229" mass="26120">MMKSLPVNFTLAEFRKVTPLDETNIWVFLLERHSDRIGVKRRDTALENLKKIFVATFTLANSVGFRAMTLRDLCRETGLSMGGLYGYIENKDQLAAIIEDVVRHISEAVPTWFAHIDAPLDRIECILRAQIYMAEILQPWLYFVFLESRGLPPAHREIAKASELGSQLTIAALIERTGTFTPDQASLLAAHCMALFEDWYVKRWKYRTTSVDIFADSVVTLLRARIGQP</sequence>
<dbReference type="InterPro" id="IPR009057">
    <property type="entry name" value="Homeodomain-like_sf"/>
</dbReference>
<organism evidence="3 4">
    <name type="scientific">Undibacterium arcticum</name>
    <dbReference type="NCBI Taxonomy" id="1762892"/>
    <lineage>
        <taxon>Bacteria</taxon>
        <taxon>Pseudomonadati</taxon>
        <taxon>Pseudomonadota</taxon>
        <taxon>Betaproteobacteria</taxon>
        <taxon>Burkholderiales</taxon>
        <taxon>Oxalobacteraceae</taxon>
        <taxon>Undibacterium</taxon>
    </lineage>
</organism>
<reference evidence="4" key="1">
    <citation type="journal article" date="2019" name="Int. J. Syst. Evol. Microbiol.">
        <title>The Global Catalogue of Microorganisms (GCM) 10K type strain sequencing project: providing services to taxonomists for standard genome sequencing and annotation.</title>
        <authorList>
            <consortium name="The Broad Institute Genomics Platform"/>
            <consortium name="The Broad Institute Genome Sequencing Center for Infectious Disease"/>
            <person name="Wu L."/>
            <person name="Ma J."/>
        </authorList>
    </citation>
    <scope>NUCLEOTIDE SEQUENCE [LARGE SCALE GENOMIC DNA]</scope>
    <source>
        <strain evidence="4">KCTC 42986</strain>
    </source>
</reference>
<keyword evidence="4" id="KW-1185">Reference proteome</keyword>
<dbReference type="InterPro" id="IPR001647">
    <property type="entry name" value="HTH_TetR"/>
</dbReference>
<evidence type="ECO:0000259" key="2">
    <source>
        <dbReference type="Pfam" id="PF00440"/>
    </source>
</evidence>
<gene>
    <name evidence="3" type="ORF">ACFOFO_25970</name>
</gene>
<dbReference type="SUPFAM" id="SSF46689">
    <property type="entry name" value="Homeodomain-like"/>
    <property type="match status" value="1"/>
</dbReference>
<feature type="domain" description="HTH tetR-type" evidence="2">
    <location>
        <begin position="52"/>
        <end position="95"/>
    </location>
</feature>
<proteinExistence type="predicted"/>
<protein>
    <submittedName>
        <fullName evidence="3">TetR/AcrR family transcriptional regulator</fullName>
    </submittedName>
</protein>
<dbReference type="RefSeq" id="WP_390333469.1">
    <property type="nucleotide sequence ID" value="NZ_JBHRTP010000111.1"/>
</dbReference>
<evidence type="ECO:0000256" key="1">
    <source>
        <dbReference type="ARBA" id="ARBA00023125"/>
    </source>
</evidence>